<gene>
    <name evidence="1" type="ORF">S03H2_69800</name>
</gene>
<organism evidence="1">
    <name type="scientific">marine sediment metagenome</name>
    <dbReference type="NCBI Taxonomy" id="412755"/>
    <lineage>
        <taxon>unclassified sequences</taxon>
        <taxon>metagenomes</taxon>
        <taxon>ecological metagenomes</taxon>
    </lineage>
</organism>
<dbReference type="EMBL" id="BARU01046206">
    <property type="protein sequence ID" value="GAI00207.1"/>
    <property type="molecule type" value="Genomic_DNA"/>
</dbReference>
<proteinExistence type="predicted"/>
<dbReference type="AlphaFoldDB" id="X1JZK8"/>
<feature type="non-terminal residue" evidence="1">
    <location>
        <position position="40"/>
    </location>
</feature>
<protein>
    <submittedName>
        <fullName evidence="1">Uncharacterized protein</fullName>
    </submittedName>
</protein>
<comment type="caution">
    <text evidence="1">The sequence shown here is derived from an EMBL/GenBank/DDBJ whole genome shotgun (WGS) entry which is preliminary data.</text>
</comment>
<name>X1JZK8_9ZZZZ</name>
<evidence type="ECO:0000313" key="1">
    <source>
        <dbReference type="EMBL" id="GAI00207.1"/>
    </source>
</evidence>
<accession>X1JZK8</accession>
<sequence length="40" mass="4679">MPGFAIINRIVSIIDVVIFEEEDKIHFDTEPGRIGIKYRF</sequence>
<reference evidence="1" key="1">
    <citation type="journal article" date="2014" name="Front. Microbiol.">
        <title>High frequency of phylogenetically diverse reductive dehalogenase-homologous genes in deep subseafloor sedimentary metagenomes.</title>
        <authorList>
            <person name="Kawai M."/>
            <person name="Futagami T."/>
            <person name="Toyoda A."/>
            <person name="Takaki Y."/>
            <person name="Nishi S."/>
            <person name="Hori S."/>
            <person name="Arai W."/>
            <person name="Tsubouchi T."/>
            <person name="Morono Y."/>
            <person name="Uchiyama I."/>
            <person name="Ito T."/>
            <person name="Fujiyama A."/>
            <person name="Inagaki F."/>
            <person name="Takami H."/>
        </authorList>
    </citation>
    <scope>NUCLEOTIDE SEQUENCE</scope>
    <source>
        <strain evidence="1">Expedition CK06-06</strain>
    </source>
</reference>